<sequence length="94" mass="10811">MPKISTKKPETSPAERFAQAKSFATGEKPDVKKEERVSLRPSKNGVETRRENFDIPIDLGDDLRRFIIDSPKFKNKRDFLIQCVRDGLAKYGEK</sequence>
<accession>A0AA42MAT6</accession>
<feature type="region of interest" description="Disordered" evidence="1">
    <location>
        <begin position="1"/>
        <end position="46"/>
    </location>
</feature>
<evidence type="ECO:0000313" key="3">
    <source>
        <dbReference type="Proteomes" id="UP001160116"/>
    </source>
</evidence>
<dbReference type="EMBL" id="JAOCCL010000018">
    <property type="protein sequence ID" value="MDH0826577.1"/>
    <property type="molecule type" value="Genomic_DNA"/>
</dbReference>
<proteinExistence type="predicted"/>
<evidence type="ECO:0000313" key="2">
    <source>
        <dbReference type="EMBL" id="MDH0826577.1"/>
    </source>
</evidence>
<organism evidence="2 3">
    <name type="scientific">Acinetobacter johnsonii</name>
    <dbReference type="NCBI Taxonomy" id="40214"/>
    <lineage>
        <taxon>Bacteria</taxon>
        <taxon>Pseudomonadati</taxon>
        <taxon>Pseudomonadota</taxon>
        <taxon>Gammaproteobacteria</taxon>
        <taxon>Moraxellales</taxon>
        <taxon>Moraxellaceae</taxon>
        <taxon>Acinetobacter</taxon>
    </lineage>
</organism>
<dbReference type="AlphaFoldDB" id="A0AA42MAT6"/>
<feature type="compositionally biased region" description="Basic and acidic residues" evidence="1">
    <location>
        <begin position="27"/>
        <end position="38"/>
    </location>
</feature>
<evidence type="ECO:0000256" key="1">
    <source>
        <dbReference type="SAM" id="MobiDB-lite"/>
    </source>
</evidence>
<gene>
    <name evidence="2" type="ORF">N5C97_08695</name>
</gene>
<dbReference type="RefSeq" id="WP_278345061.1">
    <property type="nucleotide sequence ID" value="NZ_JAOCCL010000018.1"/>
</dbReference>
<name>A0AA42MAT6_ACIJO</name>
<comment type="caution">
    <text evidence="2">The sequence shown here is derived from an EMBL/GenBank/DDBJ whole genome shotgun (WGS) entry which is preliminary data.</text>
</comment>
<reference evidence="2" key="1">
    <citation type="submission" date="2022-09" db="EMBL/GenBank/DDBJ databases">
        <title>Intensive care unit water sources are persistently colonized with multi-drug resistant bacteria and are the site of extensive horizontal gene transfer of antibiotic resistance genes.</title>
        <authorList>
            <person name="Diorio-Toth L."/>
        </authorList>
    </citation>
    <scope>NUCLEOTIDE SEQUENCE</scope>
    <source>
        <strain evidence="2">GD03885</strain>
    </source>
</reference>
<dbReference type="Proteomes" id="UP001160116">
    <property type="component" value="Unassembled WGS sequence"/>
</dbReference>
<protein>
    <submittedName>
        <fullName evidence="2">Uncharacterized protein</fullName>
    </submittedName>
</protein>